<dbReference type="AlphaFoldDB" id="A0A4Y2LLH4"/>
<proteinExistence type="predicted"/>
<comment type="caution">
    <text evidence="1">The sequence shown here is derived from an EMBL/GenBank/DDBJ whole genome shotgun (WGS) entry which is preliminary data.</text>
</comment>
<dbReference type="EMBL" id="BGPR01277140">
    <property type="protein sequence ID" value="GBN14187.1"/>
    <property type="molecule type" value="Genomic_DNA"/>
</dbReference>
<dbReference type="Proteomes" id="UP000499080">
    <property type="component" value="Unassembled WGS sequence"/>
</dbReference>
<evidence type="ECO:0000313" key="1">
    <source>
        <dbReference type="EMBL" id="GBN14187.1"/>
    </source>
</evidence>
<feature type="non-terminal residue" evidence="1">
    <location>
        <position position="57"/>
    </location>
</feature>
<name>A0A4Y2LLH4_ARAVE</name>
<sequence length="57" mass="6505">MLTVVTLLPTMVVERRNCPIDTRYLTISPECCYDVLNAPEHRENCRAYCANMVDAKA</sequence>
<organism evidence="1 2">
    <name type="scientific">Araneus ventricosus</name>
    <name type="common">Orbweaver spider</name>
    <name type="synonym">Epeira ventricosa</name>
    <dbReference type="NCBI Taxonomy" id="182803"/>
    <lineage>
        <taxon>Eukaryota</taxon>
        <taxon>Metazoa</taxon>
        <taxon>Ecdysozoa</taxon>
        <taxon>Arthropoda</taxon>
        <taxon>Chelicerata</taxon>
        <taxon>Arachnida</taxon>
        <taxon>Araneae</taxon>
        <taxon>Araneomorphae</taxon>
        <taxon>Entelegynae</taxon>
        <taxon>Araneoidea</taxon>
        <taxon>Araneidae</taxon>
        <taxon>Araneus</taxon>
    </lineage>
</organism>
<evidence type="ECO:0000313" key="2">
    <source>
        <dbReference type="Proteomes" id="UP000499080"/>
    </source>
</evidence>
<gene>
    <name evidence="1" type="ORF">AVEN_121703_1</name>
</gene>
<protein>
    <submittedName>
        <fullName evidence="1">Uncharacterized protein</fullName>
    </submittedName>
</protein>
<reference evidence="1 2" key="1">
    <citation type="journal article" date="2019" name="Sci. Rep.">
        <title>Orb-weaving spider Araneus ventricosus genome elucidates the spidroin gene catalogue.</title>
        <authorList>
            <person name="Kono N."/>
            <person name="Nakamura H."/>
            <person name="Ohtoshi R."/>
            <person name="Moran D.A.P."/>
            <person name="Shinohara A."/>
            <person name="Yoshida Y."/>
            <person name="Fujiwara M."/>
            <person name="Mori M."/>
            <person name="Tomita M."/>
            <person name="Arakawa K."/>
        </authorList>
    </citation>
    <scope>NUCLEOTIDE SEQUENCE [LARGE SCALE GENOMIC DNA]</scope>
</reference>
<keyword evidence="2" id="KW-1185">Reference proteome</keyword>
<accession>A0A4Y2LLH4</accession>